<dbReference type="InterPro" id="IPR032092">
    <property type="entry name" value="PilW"/>
</dbReference>
<dbReference type="Proteomes" id="UP000197446">
    <property type="component" value="Unassembled WGS sequence"/>
</dbReference>
<evidence type="ECO:0008006" key="4">
    <source>
        <dbReference type="Google" id="ProtNLM"/>
    </source>
</evidence>
<keyword evidence="3" id="KW-1185">Reference proteome</keyword>
<dbReference type="Pfam" id="PF16074">
    <property type="entry name" value="PilW"/>
    <property type="match status" value="1"/>
</dbReference>
<sequence>MHSVIQPTAPRQRGVTLIELMVGLLLGLVVVLVTAQVLSFSEGQKRVTTGGGDAQVNGALGLYTLQREIQMAGYGLLSDLSVLGCPIQANHAVAGALNWTLVPVMITAGTAGAPDRVTVMYSDRNYTVPGIISVNHPTTSDRFTLRSALGFSVNDIVFAVPTGYSATNWCGAYQVTSIASTNQLVHATSSNWNNGGQVAPTGGYLAGDRLLNAGRLVLRTFAVDANYNLQQQTLDLGTGGTVSQDLFPQIVALRAMYGKDTNADGVVDTYDNTTPTTNAGWMQVRAVRIALVARSSSYQKDEVTAAAPLWDVGTAATIAGTSVCGSSKCLSLSVSNVADWKHYRYSVFEVTAPLRNVIWGQ</sequence>
<dbReference type="PROSITE" id="PS00409">
    <property type="entry name" value="PROKAR_NTER_METHYL"/>
    <property type="match status" value="1"/>
</dbReference>
<accession>A0A254NDI0</accession>
<dbReference type="EMBL" id="NISI01000001">
    <property type="protein sequence ID" value="OWR06019.1"/>
    <property type="molecule type" value="Genomic_DNA"/>
</dbReference>
<evidence type="ECO:0000313" key="2">
    <source>
        <dbReference type="EMBL" id="OWR06019.1"/>
    </source>
</evidence>
<feature type="transmembrane region" description="Helical" evidence="1">
    <location>
        <begin position="20"/>
        <end position="40"/>
    </location>
</feature>
<dbReference type="NCBIfam" id="TIGR02532">
    <property type="entry name" value="IV_pilin_GFxxxE"/>
    <property type="match status" value="1"/>
</dbReference>
<name>A0A254NDI0_9BURK</name>
<organism evidence="2 3">
    <name type="scientific">Roseateles puraquae</name>
    <dbReference type="NCBI Taxonomy" id="431059"/>
    <lineage>
        <taxon>Bacteria</taxon>
        <taxon>Pseudomonadati</taxon>
        <taxon>Pseudomonadota</taxon>
        <taxon>Betaproteobacteria</taxon>
        <taxon>Burkholderiales</taxon>
        <taxon>Sphaerotilaceae</taxon>
        <taxon>Roseateles</taxon>
    </lineage>
</organism>
<keyword evidence="1" id="KW-1133">Transmembrane helix</keyword>
<proteinExistence type="predicted"/>
<dbReference type="Pfam" id="PF07963">
    <property type="entry name" value="N_methyl"/>
    <property type="match status" value="1"/>
</dbReference>
<evidence type="ECO:0000256" key="1">
    <source>
        <dbReference type="SAM" id="Phobius"/>
    </source>
</evidence>
<gene>
    <name evidence="2" type="ORF">CDO81_06200</name>
</gene>
<dbReference type="InterPro" id="IPR012902">
    <property type="entry name" value="N_methyl_site"/>
</dbReference>
<protein>
    <recommendedName>
        <fullName evidence="4">Pilus assembly protein PilW</fullName>
    </recommendedName>
</protein>
<dbReference type="AlphaFoldDB" id="A0A254NDI0"/>
<reference evidence="2 3" key="1">
    <citation type="journal article" date="2007" name="Int. J. Syst. Evol. Microbiol.">
        <title>Description of Pelomonas aquatica sp. nov. and Pelomonas puraquae sp. nov., isolated from industrial and haemodialysis water.</title>
        <authorList>
            <person name="Gomila M."/>
            <person name="Bowien B."/>
            <person name="Falsen E."/>
            <person name="Moore E.R."/>
            <person name="Lalucat J."/>
        </authorList>
    </citation>
    <scope>NUCLEOTIDE SEQUENCE [LARGE SCALE GENOMIC DNA]</scope>
    <source>
        <strain evidence="2 3">CCUG 52769</strain>
    </source>
</reference>
<keyword evidence="1" id="KW-0812">Transmembrane</keyword>
<keyword evidence="1" id="KW-0472">Membrane</keyword>
<comment type="caution">
    <text evidence="2">The sequence shown here is derived from an EMBL/GenBank/DDBJ whole genome shotgun (WGS) entry which is preliminary data.</text>
</comment>
<evidence type="ECO:0000313" key="3">
    <source>
        <dbReference type="Proteomes" id="UP000197446"/>
    </source>
</evidence>
<dbReference type="GO" id="GO:0043683">
    <property type="term" value="P:type IV pilus assembly"/>
    <property type="evidence" value="ECO:0007669"/>
    <property type="project" value="InterPro"/>
</dbReference>